<evidence type="ECO:0000313" key="10">
    <source>
        <dbReference type="Proteomes" id="UP000474967"/>
    </source>
</evidence>
<dbReference type="PANTHER" id="PTHR43227">
    <property type="entry name" value="BLL4140 PROTEIN"/>
    <property type="match status" value="1"/>
</dbReference>
<dbReference type="SUPFAM" id="SSF161098">
    <property type="entry name" value="MetI-like"/>
    <property type="match status" value="1"/>
</dbReference>
<evidence type="ECO:0000259" key="8">
    <source>
        <dbReference type="PROSITE" id="PS50928"/>
    </source>
</evidence>
<accession>A0A6L9XSP2</accession>
<evidence type="ECO:0000256" key="7">
    <source>
        <dbReference type="RuleBase" id="RU363032"/>
    </source>
</evidence>
<comment type="similarity">
    <text evidence="7">Belongs to the binding-protein-dependent transport system permease family.</text>
</comment>
<dbReference type="Proteomes" id="UP000474967">
    <property type="component" value="Unassembled WGS sequence"/>
</dbReference>
<keyword evidence="10" id="KW-1185">Reference proteome</keyword>
<organism evidence="9 10">
    <name type="scientific">Leifsonia tongyongensis</name>
    <dbReference type="NCBI Taxonomy" id="1268043"/>
    <lineage>
        <taxon>Bacteria</taxon>
        <taxon>Bacillati</taxon>
        <taxon>Actinomycetota</taxon>
        <taxon>Actinomycetes</taxon>
        <taxon>Micrococcales</taxon>
        <taxon>Microbacteriaceae</taxon>
        <taxon>Leifsonia</taxon>
    </lineage>
</organism>
<comment type="subcellular location">
    <subcellularLocation>
        <location evidence="1 7">Cell membrane</location>
        <topology evidence="1 7">Multi-pass membrane protein</topology>
    </subcellularLocation>
</comment>
<feature type="domain" description="ABC transmembrane type-1" evidence="8">
    <location>
        <begin position="88"/>
        <end position="304"/>
    </location>
</feature>
<evidence type="ECO:0000256" key="5">
    <source>
        <dbReference type="ARBA" id="ARBA00022989"/>
    </source>
</evidence>
<dbReference type="Pfam" id="PF00528">
    <property type="entry name" value="BPD_transp_1"/>
    <property type="match status" value="1"/>
</dbReference>
<sequence length="314" mass="35154">MTTQNAVTGKAVRPQSTPRRRKRSLTAYWLLIPSVAILVLALGYPLVWQLVTSTQSFGLAQQFGQPAPFVWFKNYITLFSDPYTWVVVARSIAFCLVTASVTVVIGVLLALLMSAVNTVVRIIIQISLLLAWAMPVVAAMTVWNWLFDWRRGVINWLLTAAGFDFTNHNWLQDPLSFFFVAMVIIVWASVPFVAFSVYAGLTQVSSEVLEAAQMDGARGFQRFRFIILPMIRPVLGIVLLLQIIWDLRVFTQIKLLQDKGSIASETNLLGTYIYQLGVGSSDFAMASAVSIFVLALTIALSWFYVRNLLKEDKS</sequence>
<keyword evidence="6 7" id="KW-0472">Membrane</keyword>
<dbReference type="CDD" id="cd06261">
    <property type="entry name" value="TM_PBP2"/>
    <property type="match status" value="1"/>
</dbReference>
<dbReference type="PROSITE" id="PS50928">
    <property type="entry name" value="ABC_TM1"/>
    <property type="match status" value="1"/>
</dbReference>
<dbReference type="AlphaFoldDB" id="A0A6L9XSP2"/>
<name>A0A6L9XSP2_9MICO</name>
<dbReference type="InterPro" id="IPR050809">
    <property type="entry name" value="UgpAE/MalFG_permease"/>
</dbReference>
<comment type="caution">
    <text evidence="9">The sequence shown here is derived from an EMBL/GenBank/DDBJ whole genome shotgun (WGS) entry which is preliminary data.</text>
</comment>
<keyword evidence="5 7" id="KW-1133">Transmembrane helix</keyword>
<reference evidence="9 10" key="1">
    <citation type="journal article" date="2014" name="J. Microbiol.">
        <title>Diaminobutyricibacter tongyongensis gen. nov., sp. nov. and Homoserinibacter gongjuensis gen. nov., sp. nov. belong to the family Microbacteriaceae.</title>
        <authorList>
            <person name="Kim S.J."/>
            <person name="Ahn J.H."/>
            <person name="Weon H.Y."/>
            <person name="Hamada M."/>
            <person name="Suzuki K."/>
            <person name="Kwon S.W."/>
        </authorList>
    </citation>
    <scope>NUCLEOTIDE SEQUENCE [LARGE SCALE GENOMIC DNA]</scope>
    <source>
        <strain evidence="9 10">NBRC 108724</strain>
    </source>
</reference>
<dbReference type="EMBL" id="JAAGWY010000001">
    <property type="protein sequence ID" value="NEN04403.1"/>
    <property type="molecule type" value="Genomic_DNA"/>
</dbReference>
<evidence type="ECO:0000256" key="1">
    <source>
        <dbReference type="ARBA" id="ARBA00004651"/>
    </source>
</evidence>
<keyword evidence="2 7" id="KW-0813">Transport</keyword>
<dbReference type="InterPro" id="IPR035906">
    <property type="entry name" value="MetI-like_sf"/>
</dbReference>
<evidence type="ECO:0000256" key="6">
    <source>
        <dbReference type="ARBA" id="ARBA00023136"/>
    </source>
</evidence>
<evidence type="ECO:0000313" key="9">
    <source>
        <dbReference type="EMBL" id="NEN04403.1"/>
    </source>
</evidence>
<protein>
    <submittedName>
        <fullName evidence="9">Sugar ABC transporter permease</fullName>
    </submittedName>
</protein>
<evidence type="ECO:0000256" key="2">
    <source>
        <dbReference type="ARBA" id="ARBA00022448"/>
    </source>
</evidence>
<dbReference type="PANTHER" id="PTHR43227:SF8">
    <property type="entry name" value="DIACETYLCHITOBIOSE UPTAKE SYSTEM PERMEASE PROTEIN DASB"/>
    <property type="match status" value="1"/>
</dbReference>
<dbReference type="InterPro" id="IPR000515">
    <property type="entry name" value="MetI-like"/>
</dbReference>
<feature type="transmembrane region" description="Helical" evidence="7">
    <location>
        <begin position="222"/>
        <end position="245"/>
    </location>
</feature>
<feature type="transmembrane region" description="Helical" evidence="7">
    <location>
        <begin position="177"/>
        <end position="201"/>
    </location>
</feature>
<evidence type="ECO:0000256" key="3">
    <source>
        <dbReference type="ARBA" id="ARBA00022475"/>
    </source>
</evidence>
<dbReference type="Gene3D" id="1.10.3720.10">
    <property type="entry name" value="MetI-like"/>
    <property type="match status" value="1"/>
</dbReference>
<dbReference type="GO" id="GO:0055085">
    <property type="term" value="P:transmembrane transport"/>
    <property type="evidence" value="ECO:0007669"/>
    <property type="project" value="InterPro"/>
</dbReference>
<feature type="transmembrane region" description="Helical" evidence="7">
    <location>
        <begin position="283"/>
        <end position="305"/>
    </location>
</feature>
<dbReference type="RefSeq" id="WP_163287537.1">
    <property type="nucleotide sequence ID" value="NZ_JAAGWY010000001.1"/>
</dbReference>
<proteinExistence type="inferred from homology"/>
<feature type="transmembrane region" description="Helical" evidence="7">
    <location>
        <begin position="123"/>
        <end position="146"/>
    </location>
</feature>
<evidence type="ECO:0000256" key="4">
    <source>
        <dbReference type="ARBA" id="ARBA00022692"/>
    </source>
</evidence>
<gene>
    <name evidence="9" type="ORF">G3T36_00820</name>
</gene>
<keyword evidence="4 7" id="KW-0812">Transmembrane</keyword>
<feature type="transmembrane region" description="Helical" evidence="7">
    <location>
        <begin position="87"/>
        <end position="111"/>
    </location>
</feature>
<feature type="transmembrane region" description="Helical" evidence="7">
    <location>
        <begin position="27"/>
        <end position="47"/>
    </location>
</feature>
<dbReference type="GO" id="GO:0005886">
    <property type="term" value="C:plasma membrane"/>
    <property type="evidence" value="ECO:0007669"/>
    <property type="project" value="UniProtKB-SubCell"/>
</dbReference>
<keyword evidence="3" id="KW-1003">Cell membrane</keyword>